<dbReference type="AlphaFoldDB" id="A0AA35ZLK0"/>
<name>A0AA35ZLK0_LACSI</name>
<evidence type="ECO:0000313" key="3">
    <source>
        <dbReference type="Proteomes" id="UP001177003"/>
    </source>
</evidence>
<feature type="domain" description="SAWADEE" evidence="1">
    <location>
        <begin position="11"/>
        <end position="147"/>
    </location>
</feature>
<sequence>MTISCDGKVIYNLDYRSKNDDAWYTSGVVLENGKRLRVKFEDFKSGDADEVFSMGSFSKHDELEEFLRRFRPVSVPVEENECSTVIEGMTVCATYKGDGSVRYFDAIVDGVCYKEHKPEKCLCTYLLCWKHGPGEGIVTAESIVDICFIMSGAPDHRVTDFAKLVKEKLSSQSSLTPKTPFLSRKTSSNQTLNKLQEFSGDGDSCFGGFSEEKGRFKIELIDQDRDMGGVKETESHHFIILENLEKDLSPVLMKDFIYEQTSITTHTYVFQSLSTEPYARGVIIVDSKQKLKRIHEFISNPNQFIVSTFSGRPWVIAEDMLRAETFNIMQILQPKSEKKKTGEKLMVTCEEVRYGGEEEMAFIQYKLVTNSGVVKGARGEL</sequence>
<evidence type="ECO:0000259" key="1">
    <source>
        <dbReference type="Pfam" id="PF16719"/>
    </source>
</evidence>
<protein>
    <recommendedName>
        <fullName evidence="1">SAWADEE domain-containing protein</fullName>
    </recommendedName>
</protein>
<dbReference type="Pfam" id="PF16719">
    <property type="entry name" value="SAWADEE"/>
    <property type="match status" value="1"/>
</dbReference>
<reference evidence="2" key="1">
    <citation type="submission" date="2023-04" db="EMBL/GenBank/DDBJ databases">
        <authorList>
            <person name="Vijverberg K."/>
            <person name="Xiong W."/>
            <person name="Schranz E."/>
        </authorList>
    </citation>
    <scope>NUCLEOTIDE SEQUENCE</scope>
</reference>
<dbReference type="InterPro" id="IPR032001">
    <property type="entry name" value="SAWADEE_dom"/>
</dbReference>
<keyword evidence="3" id="KW-1185">Reference proteome</keyword>
<gene>
    <name evidence="2" type="ORF">LSALG_LOCUS33864</name>
</gene>
<dbReference type="PANTHER" id="PTHR36384:SF1">
    <property type="entry name" value="SAWADEE PROTEIN"/>
    <property type="match status" value="1"/>
</dbReference>
<dbReference type="Proteomes" id="UP001177003">
    <property type="component" value="Chromosome 7"/>
</dbReference>
<dbReference type="Gene3D" id="2.30.30.140">
    <property type="match status" value="1"/>
</dbReference>
<proteinExistence type="predicted"/>
<dbReference type="PANTHER" id="PTHR36384">
    <property type="entry name" value="SAWADEE PROTEIN"/>
    <property type="match status" value="1"/>
</dbReference>
<dbReference type="EMBL" id="OX465083">
    <property type="protein sequence ID" value="CAI9294905.1"/>
    <property type="molecule type" value="Genomic_DNA"/>
</dbReference>
<dbReference type="GO" id="GO:0003682">
    <property type="term" value="F:chromatin binding"/>
    <property type="evidence" value="ECO:0007669"/>
    <property type="project" value="InterPro"/>
</dbReference>
<organism evidence="2 3">
    <name type="scientific">Lactuca saligna</name>
    <name type="common">Willowleaf lettuce</name>
    <dbReference type="NCBI Taxonomy" id="75948"/>
    <lineage>
        <taxon>Eukaryota</taxon>
        <taxon>Viridiplantae</taxon>
        <taxon>Streptophyta</taxon>
        <taxon>Embryophyta</taxon>
        <taxon>Tracheophyta</taxon>
        <taxon>Spermatophyta</taxon>
        <taxon>Magnoliopsida</taxon>
        <taxon>eudicotyledons</taxon>
        <taxon>Gunneridae</taxon>
        <taxon>Pentapetalae</taxon>
        <taxon>asterids</taxon>
        <taxon>campanulids</taxon>
        <taxon>Asterales</taxon>
        <taxon>Asteraceae</taxon>
        <taxon>Cichorioideae</taxon>
        <taxon>Cichorieae</taxon>
        <taxon>Lactucinae</taxon>
        <taxon>Lactuca</taxon>
    </lineage>
</organism>
<accession>A0AA35ZLK0</accession>
<evidence type="ECO:0000313" key="2">
    <source>
        <dbReference type="EMBL" id="CAI9294905.1"/>
    </source>
</evidence>